<evidence type="ECO:0000256" key="4">
    <source>
        <dbReference type="ARBA" id="ARBA00011529"/>
    </source>
</evidence>
<dbReference type="SUPFAM" id="SSF53850">
    <property type="entry name" value="Periplasmic binding protein-like II"/>
    <property type="match status" value="2"/>
</dbReference>
<keyword evidence="5" id="KW-0813">Transport</keyword>
<dbReference type="InterPro" id="IPR024370">
    <property type="entry name" value="PBP_domain"/>
</dbReference>
<comment type="function">
    <text evidence="1">Part of the ABC transporter complex PstSACB involved in phosphate import.</text>
</comment>
<feature type="domain" description="PBP" evidence="9">
    <location>
        <begin position="84"/>
        <end position="209"/>
    </location>
</feature>
<dbReference type="Gene3D" id="3.40.190.10">
    <property type="entry name" value="Periplasmic binding protein-like II"/>
    <property type="match status" value="2"/>
</dbReference>
<feature type="domain" description="PBP" evidence="9">
    <location>
        <begin position="231"/>
        <end position="345"/>
    </location>
</feature>
<dbReference type="GO" id="GO:0006817">
    <property type="term" value="P:phosphate ion transport"/>
    <property type="evidence" value="ECO:0007669"/>
    <property type="project" value="UniProtKB-KW"/>
</dbReference>
<dbReference type="PANTHER" id="PTHR30570">
    <property type="entry name" value="PERIPLASMIC PHOSPHATE BINDING COMPONENT OF PHOSPHATE ABC TRANSPORTER"/>
    <property type="match status" value="1"/>
</dbReference>
<comment type="subcellular location">
    <subcellularLocation>
        <location evidence="2">Cell membrane</location>
        <topology evidence="2">Lipid-anchor</topology>
    </subcellularLocation>
</comment>
<sequence>MISFYNIPPIISAIQNFTFNKNFTQLFFLILHFPSNIISVIDTNTKFKRRERTMRKKLLTLAVATVAASSLLTGCGGSSSNDKKAASDENITAVSREDGSGTRGAFIELFGIEQKDKDGNKVDKTTSSVQITNSTSVMMTTVAENKAAIGYISLGSLNDTVKAVKIDGAEASVDTVKDGSYKIVRPFNIVTKDKLSKQAQDFENYIMSADGQKIIQDNGYIKADEKAPAYKSNGAKGKVVVGGSSSVTPVMEKLKEAYAKANKDVTVEVQQSDSTTGVTNAIEGTCDIGMASRDLADSEVKKGAKATVIAKDGIAVIVNKDSKVDELTSAQVKDIYTGKTTKWADIK</sequence>
<evidence type="ECO:0000313" key="11">
    <source>
        <dbReference type="Proteomes" id="UP001243496"/>
    </source>
</evidence>
<dbReference type="EMBL" id="CP132968">
    <property type="protein sequence ID" value="WMD15948.1"/>
    <property type="molecule type" value="Genomic_DNA"/>
</dbReference>
<evidence type="ECO:0000313" key="10">
    <source>
        <dbReference type="EMBL" id="WMD15948.1"/>
    </source>
</evidence>
<dbReference type="Proteomes" id="UP001243496">
    <property type="component" value="Chromosome"/>
</dbReference>
<comment type="similarity">
    <text evidence="3">Belongs to the PstS family.</text>
</comment>
<dbReference type="Pfam" id="PF12849">
    <property type="entry name" value="PBP_like_2"/>
    <property type="match status" value="2"/>
</dbReference>
<evidence type="ECO:0000256" key="7">
    <source>
        <dbReference type="ARBA" id="ARBA00023139"/>
    </source>
</evidence>
<proteinExistence type="inferred from homology"/>
<evidence type="ECO:0000256" key="3">
    <source>
        <dbReference type="ARBA" id="ARBA00008725"/>
    </source>
</evidence>
<evidence type="ECO:0000256" key="6">
    <source>
        <dbReference type="ARBA" id="ARBA00022729"/>
    </source>
</evidence>
<keyword evidence="6" id="KW-0732">Signal</keyword>
<keyword evidence="5" id="KW-0592">Phosphate transport</keyword>
<organism evidence="10 11">
    <name type="scientific">Anaerostipes hadrus</name>
    <dbReference type="NCBI Taxonomy" id="649756"/>
    <lineage>
        <taxon>Bacteria</taxon>
        <taxon>Bacillati</taxon>
        <taxon>Bacillota</taxon>
        <taxon>Clostridia</taxon>
        <taxon>Lachnospirales</taxon>
        <taxon>Lachnospiraceae</taxon>
        <taxon>Anaerostipes</taxon>
    </lineage>
</organism>
<dbReference type="AlphaFoldDB" id="A0AAQ3PUY1"/>
<evidence type="ECO:0000256" key="2">
    <source>
        <dbReference type="ARBA" id="ARBA00004193"/>
    </source>
</evidence>
<name>A0AAQ3PUY1_ANAHA</name>
<evidence type="ECO:0000256" key="1">
    <source>
        <dbReference type="ARBA" id="ARBA00002841"/>
    </source>
</evidence>
<keyword evidence="7" id="KW-0564">Palmitate</keyword>
<dbReference type="GO" id="GO:0005886">
    <property type="term" value="C:plasma membrane"/>
    <property type="evidence" value="ECO:0007669"/>
    <property type="project" value="UniProtKB-SubCell"/>
</dbReference>
<evidence type="ECO:0000256" key="5">
    <source>
        <dbReference type="ARBA" id="ARBA00022592"/>
    </source>
</evidence>
<accession>A0AAQ3PUY1</accession>
<comment type="subunit">
    <text evidence="4">The complex is composed of two ATP-binding proteins (PstB), two transmembrane proteins (PstC and PstA) and a solute-binding protein (PstS).</text>
</comment>
<gene>
    <name evidence="10" type="ORF">RBI15_11260</name>
</gene>
<protein>
    <submittedName>
        <fullName evidence="10">Substrate-binding domain-containing protein</fullName>
    </submittedName>
</protein>
<keyword evidence="8" id="KW-0449">Lipoprotein</keyword>
<reference evidence="10" key="1">
    <citation type="submission" date="2023-08" db="EMBL/GenBank/DDBJ databases">
        <title>Complete Genome Sequences of butyrate producing Anaerostipes hadrus strains BA1 and GIF7 isolated from the terminal ileum of a healthy lean male.</title>
        <authorList>
            <person name="Low A."/>
            <person name="Sheludchenko M."/>
            <person name="Cheng H.E."/>
            <person name="Koh X.Q."/>
            <person name="Lee J."/>
        </authorList>
    </citation>
    <scope>NUCLEOTIDE SEQUENCE</scope>
    <source>
        <strain evidence="10">BA1</strain>
    </source>
</reference>
<dbReference type="PANTHER" id="PTHR30570:SF1">
    <property type="entry name" value="PHOSPHATE-BINDING PROTEIN PSTS"/>
    <property type="match status" value="1"/>
</dbReference>
<dbReference type="InterPro" id="IPR050811">
    <property type="entry name" value="Phosphate_ABC_transporter"/>
</dbReference>
<evidence type="ECO:0000259" key="9">
    <source>
        <dbReference type="Pfam" id="PF12849"/>
    </source>
</evidence>
<evidence type="ECO:0000256" key="8">
    <source>
        <dbReference type="ARBA" id="ARBA00023288"/>
    </source>
</evidence>